<dbReference type="GO" id="GO:0031640">
    <property type="term" value="P:killing of cells of another organism"/>
    <property type="evidence" value="ECO:0007669"/>
    <property type="project" value="UniProtKB-KW"/>
</dbReference>
<feature type="chain" id="PRO_5003500216" description="Ig-like domain-containing protein" evidence="11">
    <location>
        <begin position="30"/>
        <end position="405"/>
    </location>
</feature>
<sequence length="405" mass="45401">MGLGRVLLFLGRVLLFLASIFSFTRPGAAAELHSLRYNVTVLSRDGSVQSEFLAEGHLDGQLFVRYDRETRRARPQGQWAEAVLGDQETEDLTENAQDLRRTLTHIEGQKGGLHSLQDIQNCEIYEDGSTGGSRHFYYDGERFLSLNLATQEWTVAQSSRAQTLAMNFWKEDTMKTNTHYRAMQADCLKKLRRYQKSRVAVRRTVPPMVNVTHGEASEGNITVTCRASGFYPGNITLTWRQDGVSLSHDAQQWGDVLPDRNGTYYTWVATRIRQGEEQRFACYMEHSGNHSTYPVPSGKPPVLQSERLNLLYVPVAVAVVTAFIIICVHRCKKKKTSAAEGPGSRECVQGKDQASLPMRRGGSGCDRPVGEVRTRSLYSDSQEPAGDREGFPSTVSYQVLPDIKE</sequence>
<evidence type="ECO:0000256" key="7">
    <source>
        <dbReference type="ARBA" id="ARBA00023180"/>
    </source>
</evidence>
<organism evidence="13">
    <name type="scientific">Macaca mulatta</name>
    <name type="common">Rhesus macaque</name>
    <dbReference type="NCBI Taxonomy" id="9544"/>
    <lineage>
        <taxon>Eukaryota</taxon>
        <taxon>Metazoa</taxon>
        <taxon>Chordata</taxon>
        <taxon>Craniata</taxon>
        <taxon>Vertebrata</taxon>
        <taxon>Euteleostomi</taxon>
        <taxon>Mammalia</taxon>
        <taxon>Eutheria</taxon>
        <taxon>Euarchontoglires</taxon>
        <taxon>Primates</taxon>
        <taxon>Haplorrhini</taxon>
        <taxon>Catarrhini</taxon>
        <taxon>Cercopithecidae</taxon>
        <taxon>Cercopithecinae</taxon>
        <taxon>Macaca</taxon>
    </lineage>
</organism>
<evidence type="ECO:0000256" key="3">
    <source>
        <dbReference type="ARBA" id="ARBA00022729"/>
    </source>
</evidence>
<comment type="similarity">
    <text evidence="8">Belongs to the MHC class I family. MIC subfamily.</text>
</comment>
<dbReference type="FunFam" id="3.30.500.10:FF:000003">
    <property type="entry name" value="IgG receptor FcRn large subunit p51"/>
    <property type="match status" value="1"/>
</dbReference>
<dbReference type="SMART" id="SM00407">
    <property type="entry name" value="IGc1"/>
    <property type="match status" value="1"/>
</dbReference>
<evidence type="ECO:0000256" key="10">
    <source>
        <dbReference type="SAM" id="Phobius"/>
    </source>
</evidence>
<feature type="signal peptide" evidence="11">
    <location>
        <begin position="1"/>
        <end position="29"/>
    </location>
</feature>
<comment type="subcellular location">
    <subcellularLocation>
        <location evidence="1">Cell membrane</location>
        <topology evidence="1">Single-pass type I membrane protein</topology>
    </subcellularLocation>
</comment>
<dbReference type="InterPro" id="IPR003597">
    <property type="entry name" value="Ig_C1-set"/>
</dbReference>
<keyword evidence="3 11" id="KW-0732">Signal</keyword>
<dbReference type="GO" id="GO:0046629">
    <property type="term" value="P:gamma-delta T cell activation"/>
    <property type="evidence" value="ECO:0007669"/>
    <property type="project" value="UniProtKB-ARBA"/>
</dbReference>
<evidence type="ECO:0000256" key="1">
    <source>
        <dbReference type="ARBA" id="ARBA00004251"/>
    </source>
</evidence>
<evidence type="ECO:0000256" key="2">
    <source>
        <dbReference type="ARBA" id="ARBA00022475"/>
    </source>
</evidence>
<keyword evidence="4" id="KW-0204">Cytolysis</keyword>
<feature type="domain" description="Ig-like" evidence="12">
    <location>
        <begin position="207"/>
        <end position="296"/>
    </location>
</feature>
<keyword evidence="7" id="KW-0325">Glycoprotein</keyword>
<dbReference type="AlphaFoldDB" id="G7MRH7"/>
<dbReference type="InterPro" id="IPR013783">
    <property type="entry name" value="Ig-like_fold"/>
</dbReference>
<dbReference type="EMBL" id="CM001256">
    <property type="protein sequence ID" value="EHH18150.1"/>
    <property type="molecule type" value="Genomic_DNA"/>
</dbReference>
<dbReference type="GO" id="GO:0031348">
    <property type="term" value="P:negative regulation of defense response"/>
    <property type="evidence" value="ECO:0007669"/>
    <property type="project" value="UniProtKB-ARBA"/>
</dbReference>
<dbReference type="PROSITE" id="PS50835">
    <property type="entry name" value="IG_LIKE"/>
    <property type="match status" value="1"/>
</dbReference>
<dbReference type="InterPro" id="IPR050208">
    <property type="entry name" value="MHC_class-I_related"/>
</dbReference>
<dbReference type="Gene3D" id="2.60.40.10">
    <property type="entry name" value="Immunoglobulins"/>
    <property type="match status" value="1"/>
</dbReference>
<evidence type="ECO:0000256" key="6">
    <source>
        <dbReference type="ARBA" id="ARBA00023157"/>
    </source>
</evidence>
<name>G7MRH7_MACMU</name>
<dbReference type="GO" id="GO:0009408">
    <property type="term" value="P:response to heat"/>
    <property type="evidence" value="ECO:0007669"/>
    <property type="project" value="UniProtKB-ARBA"/>
</dbReference>
<evidence type="ECO:0000256" key="8">
    <source>
        <dbReference type="ARBA" id="ARBA00060991"/>
    </source>
</evidence>
<gene>
    <name evidence="13" type="ORF">EGK_14699</name>
</gene>
<evidence type="ECO:0000313" key="13">
    <source>
        <dbReference type="EMBL" id="EHH18150.1"/>
    </source>
</evidence>
<proteinExistence type="inferred from homology"/>
<reference evidence="13" key="1">
    <citation type="journal article" date="2011" name="Nat. Biotechnol.">
        <title>Genome sequencing and comparison of two nonhuman primate animal models, the cynomolgus and Chinese rhesus macaques.</title>
        <authorList>
            <person name="Yan G."/>
            <person name="Zhang G."/>
            <person name="Fang X."/>
            <person name="Zhang Y."/>
            <person name="Li C."/>
            <person name="Ling F."/>
            <person name="Cooper D.N."/>
            <person name="Li Q."/>
            <person name="Li Y."/>
            <person name="van Gool A.J."/>
            <person name="Du H."/>
            <person name="Chen J."/>
            <person name="Chen R."/>
            <person name="Zhang P."/>
            <person name="Huang Z."/>
            <person name="Thompson J.R."/>
            <person name="Meng Y."/>
            <person name="Bai Y."/>
            <person name="Wang J."/>
            <person name="Zhuo M."/>
            <person name="Wang T."/>
            <person name="Huang Y."/>
            <person name="Wei L."/>
            <person name="Li J."/>
            <person name="Wang Z."/>
            <person name="Hu H."/>
            <person name="Yang P."/>
            <person name="Le L."/>
            <person name="Stenson P.D."/>
            <person name="Li B."/>
            <person name="Liu X."/>
            <person name="Ball E.V."/>
            <person name="An N."/>
            <person name="Huang Q."/>
            <person name="Zhang Y."/>
            <person name="Fan W."/>
            <person name="Zhang X."/>
            <person name="Li Y."/>
            <person name="Wang W."/>
            <person name="Katze M.G."/>
            <person name="Su B."/>
            <person name="Nielsen R."/>
            <person name="Yang H."/>
            <person name="Wang J."/>
            <person name="Wang X."/>
            <person name="Wang J."/>
        </authorList>
    </citation>
    <scope>NUCLEOTIDE SEQUENCE [LARGE SCALE GENOMIC DNA]</scope>
    <source>
        <strain evidence="13">CR-5</strain>
    </source>
</reference>
<dbReference type="SUPFAM" id="SSF48726">
    <property type="entry name" value="Immunoglobulin"/>
    <property type="match status" value="1"/>
</dbReference>
<feature type="transmembrane region" description="Helical" evidence="10">
    <location>
        <begin position="310"/>
        <end position="328"/>
    </location>
</feature>
<dbReference type="FunFam" id="2.60.40.10:FF:000204">
    <property type="entry name" value="Major histocompatibility complex, class I-related protein"/>
    <property type="match status" value="1"/>
</dbReference>
<dbReference type="Pfam" id="PF07654">
    <property type="entry name" value="C1-set"/>
    <property type="match status" value="1"/>
</dbReference>
<keyword evidence="5 10" id="KW-0472">Membrane</keyword>
<dbReference type="Gene3D" id="3.30.500.10">
    <property type="entry name" value="MHC class I-like antigen recognition-like"/>
    <property type="match status" value="1"/>
</dbReference>
<evidence type="ECO:0000259" key="12">
    <source>
        <dbReference type="PROSITE" id="PS50835"/>
    </source>
</evidence>
<feature type="region of interest" description="Disordered" evidence="9">
    <location>
        <begin position="337"/>
        <end position="394"/>
    </location>
</feature>
<keyword evidence="2" id="KW-1003">Cell membrane</keyword>
<dbReference type="GO" id="GO:0005886">
    <property type="term" value="C:plasma membrane"/>
    <property type="evidence" value="ECO:0007669"/>
    <property type="project" value="UniProtKB-SubCell"/>
</dbReference>
<dbReference type="PANTHER" id="PTHR16675:SF154">
    <property type="entry name" value="MHC CLASS I POLYPEPTIDE-RELATED SEQUENCE A-RELATED"/>
    <property type="match status" value="1"/>
</dbReference>
<evidence type="ECO:0000256" key="5">
    <source>
        <dbReference type="ARBA" id="ARBA00023136"/>
    </source>
</evidence>
<dbReference type="Proteomes" id="UP000013456">
    <property type="component" value="Chromosome 4"/>
</dbReference>
<dbReference type="InterPro" id="IPR011162">
    <property type="entry name" value="MHC_I/II-like_Ag-recog"/>
</dbReference>
<dbReference type="InterPro" id="IPR037055">
    <property type="entry name" value="MHC_I-like_Ag-recog_sf"/>
</dbReference>
<dbReference type="InterPro" id="IPR036179">
    <property type="entry name" value="Ig-like_dom_sf"/>
</dbReference>
<dbReference type="Pfam" id="PF00129">
    <property type="entry name" value="MHC_I"/>
    <property type="match status" value="1"/>
</dbReference>
<dbReference type="PANTHER" id="PTHR16675">
    <property type="entry name" value="MHC CLASS I-RELATED"/>
    <property type="match status" value="1"/>
</dbReference>
<dbReference type="InterPro" id="IPR007110">
    <property type="entry name" value="Ig-like_dom"/>
</dbReference>
<evidence type="ECO:0000256" key="4">
    <source>
        <dbReference type="ARBA" id="ARBA00022852"/>
    </source>
</evidence>
<keyword evidence="6" id="KW-1015">Disulfide bond</keyword>
<protein>
    <recommendedName>
        <fullName evidence="12">Ig-like domain-containing protein</fullName>
    </recommendedName>
</protein>
<evidence type="ECO:0000256" key="11">
    <source>
        <dbReference type="SAM" id="SignalP"/>
    </source>
</evidence>
<dbReference type="InterPro" id="IPR011161">
    <property type="entry name" value="MHC_I-like_Ag-recog"/>
</dbReference>
<accession>G7MRH7</accession>
<dbReference type="GO" id="GO:0046703">
    <property type="term" value="F:natural killer cell lectin-like receptor binding"/>
    <property type="evidence" value="ECO:0007669"/>
    <property type="project" value="UniProtKB-ARBA"/>
</dbReference>
<evidence type="ECO:0000256" key="9">
    <source>
        <dbReference type="SAM" id="MobiDB-lite"/>
    </source>
</evidence>
<dbReference type="SUPFAM" id="SSF54452">
    <property type="entry name" value="MHC antigen-recognition domain"/>
    <property type="match status" value="1"/>
</dbReference>
<keyword evidence="10" id="KW-0812">Transmembrane</keyword>
<keyword evidence="10" id="KW-1133">Transmembrane helix</keyword>